<dbReference type="Proteomes" id="UP000250079">
    <property type="component" value="Chromosome"/>
</dbReference>
<feature type="region of interest" description="Disordered" evidence="1">
    <location>
        <begin position="84"/>
        <end position="104"/>
    </location>
</feature>
<evidence type="ECO:0000313" key="3">
    <source>
        <dbReference type="Proteomes" id="UP000250079"/>
    </source>
</evidence>
<dbReference type="PANTHER" id="PTHR39338:SF6">
    <property type="entry name" value="BLL5662 PROTEIN"/>
    <property type="match status" value="1"/>
</dbReference>
<dbReference type="SUPFAM" id="SSF53300">
    <property type="entry name" value="vWA-like"/>
    <property type="match status" value="1"/>
</dbReference>
<dbReference type="CDD" id="cd00198">
    <property type="entry name" value="vWFA"/>
    <property type="match status" value="1"/>
</dbReference>
<proteinExistence type="predicted"/>
<evidence type="ECO:0000313" key="2">
    <source>
        <dbReference type="EMBL" id="ASJ74840.1"/>
    </source>
</evidence>
<keyword evidence="3" id="KW-1185">Reference proteome</keyword>
<gene>
    <name evidence="2" type="ORF">IMCC3135_23855</name>
</gene>
<sequence length="379" mass="43615">MNESLAIDLRIRVHDFVRYLRANKLVVDPGTLLEIQSLAASGYATSRTQFRNTTRACACRSPRDWQRFDTLFETFWQAVGESLDVDGEKPDTQSEPKLDGASTGRQRLVGLAGTSEKQQQQEEVYGAGDFKALSLADFRFVFDARQMRKIEHLVEQVARRARRRVSRREYIASRGASVDLRKSSRLSLRYGGRPVELRYRRKKPRLRRFVLLLDISQSMDVYARLFMRFARILMCVFQRSDAYVFNTELSELGRGHARLSEADFERTLNRLGKGWLGGTRIAGSLESFNEQHLMRCVDTRTTVLIFSDGCDTDTPLQLAEQVEKIQRRAGKLVWVNPLLGRFEPGEADKYMDPVVPYVDRYCSAHNLETLIELERELLA</sequence>
<accession>A0A2Z2P0W3</accession>
<dbReference type="AlphaFoldDB" id="A0A2Z2P0W3"/>
<protein>
    <recommendedName>
        <fullName evidence="4">VWFA domain-containing protein</fullName>
    </recommendedName>
</protein>
<dbReference type="InterPro" id="IPR008912">
    <property type="entry name" value="Uncharacterised_CoxE"/>
</dbReference>
<reference evidence="2 3" key="1">
    <citation type="submission" date="2016-12" db="EMBL/GenBank/DDBJ databases">
        <authorList>
            <person name="Song W.-J."/>
            <person name="Kurnit D.M."/>
        </authorList>
    </citation>
    <scope>NUCLEOTIDE SEQUENCE [LARGE SCALE GENOMIC DNA]</scope>
    <source>
        <strain evidence="2 3">IMCC3135</strain>
    </source>
</reference>
<dbReference type="KEGG" id="gai:IMCC3135_23855"/>
<name>A0A2Z2P0W3_9GAMM</name>
<evidence type="ECO:0008006" key="4">
    <source>
        <dbReference type="Google" id="ProtNLM"/>
    </source>
</evidence>
<feature type="compositionally biased region" description="Basic and acidic residues" evidence="1">
    <location>
        <begin position="86"/>
        <end position="98"/>
    </location>
</feature>
<dbReference type="Pfam" id="PF05762">
    <property type="entry name" value="VWA_CoxE"/>
    <property type="match status" value="1"/>
</dbReference>
<evidence type="ECO:0000256" key="1">
    <source>
        <dbReference type="SAM" id="MobiDB-lite"/>
    </source>
</evidence>
<dbReference type="EMBL" id="CP018632">
    <property type="protein sequence ID" value="ASJ74840.1"/>
    <property type="molecule type" value="Genomic_DNA"/>
</dbReference>
<organism evidence="2 3">
    <name type="scientific">Granulosicoccus antarcticus IMCC3135</name>
    <dbReference type="NCBI Taxonomy" id="1192854"/>
    <lineage>
        <taxon>Bacteria</taxon>
        <taxon>Pseudomonadati</taxon>
        <taxon>Pseudomonadota</taxon>
        <taxon>Gammaproteobacteria</taxon>
        <taxon>Chromatiales</taxon>
        <taxon>Granulosicoccaceae</taxon>
        <taxon>Granulosicoccus</taxon>
    </lineage>
</organism>
<dbReference type="RefSeq" id="WP_088919822.1">
    <property type="nucleotide sequence ID" value="NZ_CP018632.1"/>
</dbReference>
<dbReference type="PANTHER" id="PTHR39338">
    <property type="entry name" value="BLL5662 PROTEIN-RELATED"/>
    <property type="match status" value="1"/>
</dbReference>
<dbReference type="OrthoDB" id="9790469at2"/>
<dbReference type="InterPro" id="IPR036465">
    <property type="entry name" value="vWFA_dom_sf"/>
</dbReference>